<sequence>MTDDDRYDVARVRGLYTSLGDGWTYLNAHDSPQVPERVSSAVARSFRTATAVSRPEPSSGSHARPQLPGHSAGASFIDDARLAVADLVGGSAGAVVLGPSLPVLYSMLADAMRPLLRHQSSIVLSGLDSELLSRPLANAVSDVRWAKPDLGTGELPGWQYRDLVDGSTRLVAFSAAHGLLGTVAPVASIVEATRENSRAWVLVDASSYAAYRYVDIDEWNADIIAVDLGQLGGPQLAALVFRDEAMFKRLRSLHPRYADSEVTAGKLTTPISPGLAGGVSPTVDHLAGLVPAPGSRRKRLAASMAELDNYLGTLRDDLVLYLGSLSSVHILGLTGEAASGANEDRLPRLSFGVQGVPADMVQHRLYDNGLVTTLAPAMRVLTEMGADEIGGAITVALGPFTTSADIDHLVRVVASLA</sequence>
<dbReference type="InterPro" id="IPR000192">
    <property type="entry name" value="Aminotrans_V_dom"/>
</dbReference>
<dbReference type="PANTHER" id="PTHR43586">
    <property type="entry name" value="CYSTEINE DESULFURASE"/>
    <property type="match status" value="1"/>
</dbReference>
<dbReference type="InterPro" id="IPR015422">
    <property type="entry name" value="PyrdxlP-dep_Trfase_small"/>
</dbReference>
<proteinExistence type="predicted"/>
<dbReference type="SUPFAM" id="SSF53383">
    <property type="entry name" value="PLP-dependent transferases"/>
    <property type="match status" value="1"/>
</dbReference>
<gene>
    <name evidence="3" type="ORF">J2S39_002425</name>
</gene>
<evidence type="ECO:0000313" key="4">
    <source>
        <dbReference type="Proteomes" id="UP001180840"/>
    </source>
</evidence>
<feature type="domain" description="Aminotransferase class V" evidence="2">
    <location>
        <begin position="110"/>
        <end position="235"/>
    </location>
</feature>
<evidence type="ECO:0000259" key="2">
    <source>
        <dbReference type="Pfam" id="PF00266"/>
    </source>
</evidence>
<feature type="region of interest" description="Disordered" evidence="1">
    <location>
        <begin position="49"/>
        <end position="70"/>
    </location>
</feature>
<keyword evidence="3" id="KW-0456">Lyase</keyword>
<name>A0ABU2A0P3_9CORY</name>
<evidence type="ECO:0000313" key="3">
    <source>
        <dbReference type="EMBL" id="MDR7330749.1"/>
    </source>
</evidence>
<evidence type="ECO:0000256" key="1">
    <source>
        <dbReference type="SAM" id="MobiDB-lite"/>
    </source>
</evidence>
<keyword evidence="4" id="KW-1185">Reference proteome</keyword>
<dbReference type="PANTHER" id="PTHR43586:SF21">
    <property type="entry name" value="PYRIDOXAL PHOSPHATE (PLP)-DEPENDENT ASPARTATE AMINOTRANSFERASE SUPERFAMILY"/>
    <property type="match status" value="1"/>
</dbReference>
<dbReference type="Gene3D" id="3.90.1150.10">
    <property type="entry name" value="Aspartate Aminotransferase, domain 1"/>
    <property type="match status" value="1"/>
</dbReference>
<dbReference type="Pfam" id="PF00266">
    <property type="entry name" value="Aminotran_5"/>
    <property type="match status" value="1"/>
</dbReference>
<dbReference type="GO" id="GO:0016829">
    <property type="term" value="F:lyase activity"/>
    <property type="evidence" value="ECO:0007669"/>
    <property type="project" value="UniProtKB-KW"/>
</dbReference>
<feature type="compositionally biased region" description="Polar residues" evidence="1">
    <location>
        <begin position="49"/>
        <end position="61"/>
    </location>
</feature>
<dbReference type="InterPro" id="IPR015424">
    <property type="entry name" value="PyrdxlP-dep_Trfase"/>
</dbReference>
<dbReference type="Proteomes" id="UP001180840">
    <property type="component" value="Unassembled WGS sequence"/>
</dbReference>
<accession>A0ABU2A0P3</accession>
<dbReference type="Gene3D" id="3.40.640.10">
    <property type="entry name" value="Type I PLP-dependent aspartate aminotransferase-like (Major domain)"/>
    <property type="match status" value="1"/>
</dbReference>
<reference evidence="3" key="1">
    <citation type="submission" date="2023-07" db="EMBL/GenBank/DDBJ databases">
        <title>Sequencing the genomes of 1000 actinobacteria strains.</title>
        <authorList>
            <person name="Klenk H.-P."/>
        </authorList>
    </citation>
    <scope>NUCLEOTIDE SEQUENCE</scope>
    <source>
        <strain evidence="3">DSM 107476</strain>
    </source>
</reference>
<organism evidence="3 4">
    <name type="scientific">Corynebacterium guangdongense</name>
    <dbReference type="NCBI Taxonomy" id="1783348"/>
    <lineage>
        <taxon>Bacteria</taxon>
        <taxon>Bacillati</taxon>
        <taxon>Actinomycetota</taxon>
        <taxon>Actinomycetes</taxon>
        <taxon>Mycobacteriales</taxon>
        <taxon>Corynebacteriaceae</taxon>
        <taxon>Corynebacterium</taxon>
    </lineage>
</organism>
<dbReference type="EMBL" id="JAVDXZ010000001">
    <property type="protein sequence ID" value="MDR7330749.1"/>
    <property type="molecule type" value="Genomic_DNA"/>
</dbReference>
<comment type="caution">
    <text evidence="3">The sequence shown here is derived from an EMBL/GenBank/DDBJ whole genome shotgun (WGS) entry which is preliminary data.</text>
</comment>
<protein>
    <submittedName>
        <fullName evidence="3">Selenocysteine lyase/cysteine desulfurase</fullName>
    </submittedName>
</protein>
<dbReference type="InterPro" id="IPR015421">
    <property type="entry name" value="PyrdxlP-dep_Trfase_major"/>
</dbReference>